<sequence>MEYSSVFLRIRTIAFSCIMFTSFLWIVLLSLVVFSQWELSDQAERSLIIVLLLANTITLIMLLILLLRPFRPWLDAARCLFLLVAHIGTAGAFAYWSPTFSCPLQILIYAGGLALMVHRHSCRKLTFESDTESVHVGRPSLLPMMQPSMSDTRSPLSLQFPPDAMTKQHHSDSTRSSYQSTGGRKFSIATIEGSGGNMPHSSISRYSVSSKLAKPARISTY</sequence>
<keyword evidence="2" id="KW-1133">Transmembrane helix</keyword>
<proteinExistence type="predicted"/>
<feature type="transmembrane region" description="Helical" evidence="2">
    <location>
        <begin position="12"/>
        <end position="34"/>
    </location>
</feature>
<accession>A0A5C3MDI1</accession>
<keyword evidence="2" id="KW-0472">Membrane</keyword>
<reference evidence="3 4" key="1">
    <citation type="journal article" date="2019" name="Nat. Ecol. Evol.">
        <title>Megaphylogeny resolves global patterns of mushroom evolution.</title>
        <authorList>
            <person name="Varga T."/>
            <person name="Krizsan K."/>
            <person name="Foldi C."/>
            <person name="Dima B."/>
            <person name="Sanchez-Garcia M."/>
            <person name="Sanchez-Ramirez S."/>
            <person name="Szollosi G.J."/>
            <person name="Szarkandi J.G."/>
            <person name="Papp V."/>
            <person name="Albert L."/>
            <person name="Andreopoulos W."/>
            <person name="Angelini C."/>
            <person name="Antonin V."/>
            <person name="Barry K.W."/>
            <person name="Bougher N.L."/>
            <person name="Buchanan P."/>
            <person name="Buyck B."/>
            <person name="Bense V."/>
            <person name="Catcheside P."/>
            <person name="Chovatia M."/>
            <person name="Cooper J."/>
            <person name="Damon W."/>
            <person name="Desjardin D."/>
            <person name="Finy P."/>
            <person name="Geml J."/>
            <person name="Haridas S."/>
            <person name="Hughes K."/>
            <person name="Justo A."/>
            <person name="Karasinski D."/>
            <person name="Kautmanova I."/>
            <person name="Kiss B."/>
            <person name="Kocsube S."/>
            <person name="Kotiranta H."/>
            <person name="LaButti K.M."/>
            <person name="Lechner B.E."/>
            <person name="Liimatainen K."/>
            <person name="Lipzen A."/>
            <person name="Lukacs Z."/>
            <person name="Mihaltcheva S."/>
            <person name="Morgado L.N."/>
            <person name="Niskanen T."/>
            <person name="Noordeloos M.E."/>
            <person name="Ohm R.A."/>
            <person name="Ortiz-Santana B."/>
            <person name="Ovrebo C."/>
            <person name="Racz N."/>
            <person name="Riley R."/>
            <person name="Savchenko A."/>
            <person name="Shiryaev A."/>
            <person name="Soop K."/>
            <person name="Spirin V."/>
            <person name="Szebenyi C."/>
            <person name="Tomsovsky M."/>
            <person name="Tulloss R.E."/>
            <person name="Uehling J."/>
            <person name="Grigoriev I.V."/>
            <person name="Vagvolgyi C."/>
            <person name="Papp T."/>
            <person name="Martin F.M."/>
            <person name="Miettinen O."/>
            <person name="Hibbett D.S."/>
            <person name="Nagy L.G."/>
        </authorList>
    </citation>
    <scope>NUCLEOTIDE SEQUENCE [LARGE SCALE GENOMIC DNA]</scope>
    <source>
        <strain evidence="3 4">CBS 166.37</strain>
    </source>
</reference>
<evidence type="ECO:0000313" key="4">
    <source>
        <dbReference type="Proteomes" id="UP000308652"/>
    </source>
</evidence>
<evidence type="ECO:0000313" key="3">
    <source>
        <dbReference type="EMBL" id="TFK42695.1"/>
    </source>
</evidence>
<keyword evidence="2" id="KW-0812">Transmembrane</keyword>
<gene>
    <name evidence="3" type="ORF">BDQ12DRAFT_662877</name>
</gene>
<evidence type="ECO:0000256" key="1">
    <source>
        <dbReference type="SAM" id="MobiDB-lite"/>
    </source>
</evidence>
<dbReference type="Proteomes" id="UP000308652">
    <property type="component" value="Unassembled WGS sequence"/>
</dbReference>
<dbReference type="OrthoDB" id="3065653at2759"/>
<evidence type="ECO:0000256" key="2">
    <source>
        <dbReference type="SAM" id="Phobius"/>
    </source>
</evidence>
<feature type="transmembrane region" description="Helical" evidence="2">
    <location>
        <begin position="46"/>
        <end position="67"/>
    </location>
</feature>
<name>A0A5C3MDI1_9AGAR</name>
<organism evidence="3 4">
    <name type="scientific">Crucibulum laeve</name>
    <dbReference type="NCBI Taxonomy" id="68775"/>
    <lineage>
        <taxon>Eukaryota</taxon>
        <taxon>Fungi</taxon>
        <taxon>Dikarya</taxon>
        <taxon>Basidiomycota</taxon>
        <taxon>Agaricomycotina</taxon>
        <taxon>Agaricomycetes</taxon>
        <taxon>Agaricomycetidae</taxon>
        <taxon>Agaricales</taxon>
        <taxon>Agaricineae</taxon>
        <taxon>Nidulariaceae</taxon>
        <taxon>Crucibulum</taxon>
    </lineage>
</organism>
<dbReference type="AlphaFoldDB" id="A0A5C3MDI1"/>
<dbReference type="EMBL" id="ML213592">
    <property type="protein sequence ID" value="TFK42695.1"/>
    <property type="molecule type" value="Genomic_DNA"/>
</dbReference>
<feature type="region of interest" description="Disordered" evidence="1">
    <location>
        <begin position="160"/>
        <end position="183"/>
    </location>
</feature>
<protein>
    <submittedName>
        <fullName evidence="3">Uncharacterized protein</fullName>
    </submittedName>
</protein>
<feature type="transmembrane region" description="Helical" evidence="2">
    <location>
        <begin position="79"/>
        <end position="96"/>
    </location>
</feature>
<keyword evidence="4" id="KW-1185">Reference proteome</keyword>